<dbReference type="InParanoid" id="A0A0P0XP80"/>
<name>A0A0P0XP80_ORYSJ</name>
<evidence type="ECO:0000256" key="1">
    <source>
        <dbReference type="SAM" id="MobiDB-lite"/>
    </source>
</evidence>
<reference evidence="3" key="1">
    <citation type="journal article" date="2005" name="Nature">
        <title>The map-based sequence of the rice genome.</title>
        <authorList>
            <consortium name="International rice genome sequencing project (IRGSP)"/>
            <person name="Matsumoto T."/>
            <person name="Wu J."/>
            <person name="Kanamori H."/>
            <person name="Katayose Y."/>
            <person name="Fujisawa M."/>
            <person name="Namiki N."/>
            <person name="Mizuno H."/>
            <person name="Yamamoto K."/>
            <person name="Antonio B.A."/>
            <person name="Baba T."/>
            <person name="Sakata K."/>
            <person name="Nagamura Y."/>
            <person name="Aoki H."/>
            <person name="Arikawa K."/>
            <person name="Arita K."/>
            <person name="Bito T."/>
            <person name="Chiden Y."/>
            <person name="Fujitsuka N."/>
            <person name="Fukunaka R."/>
            <person name="Hamada M."/>
            <person name="Harada C."/>
            <person name="Hayashi A."/>
            <person name="Hijishita S."/>
            <person name="Honda M."/>
            <person name="Hosokawa S."/>
            <person name="Ichikawa Y."/>
            <person name="Idonuma A."/>
            <person name="Iijima M."/>
            <person name="Ikeda M."/>
            <person name="Ikeno M."/>
            <person name="Ito K."/>
            <person name="Ito S."/>
            <person name="Ito T."/>
            <person name="Ito Y."/>
            <person name="Ito Y."/>
            <person name="Iwabuchi A."/>
            <person name="Kamiya K."/>
            <person name="Karasawa W."/>
            <person name="Kurita K."/>
            <person name="Katagiri S."/>
            <person name="Kikuta A."/>
            <person name="Kobayashi H."/>
            <person name="Kobayashi N."/>
            <person name="Machita K."/>
            <person name="Maehara T."/>
            <person name="Masukawa M."/>
            <person name="Mizubayashi T."/>
            <person name="Mukai Y."/>
            <person name="Nagasaki H."/>
            <person name="Nagata Y."/>
            <person name="Naito S."/>
            <person name="Nakashima M."/>
            <person name="Nakama Y."/>
            <person name="Nakamichi Y."/>
            <person name="Nakamura M."/>
            <person name="Meguro A."/>
            <person name="Negishi M."/>
            <person name="Ohta I."/>
            <person name="Ohta T."/>
            <person name="Okamoto M."/>
            <person name="Ono N."/>
            <person name="Saji S."/>
            <person name="Sakaguchi M."/>
            <person name="Sakai K."/>
            <person name="Shibata M."/>
            <person name="Shimokawa T."/>
            <person name="Song J."/>
            <person name="Takazaki Y."/>
            <person name="Terasawa K."/>
            <person name="Tsugane M."/>
            <person name="Tsuji K."/>
            <person name="Ueda S."/>
            <person name="Waki K."/>
            <person name="Yamagata H."/>
            <person name="Yamamoto M."/>
            <person name="Yamamoto S."/>
            <person name="Yamane H."/>
            <person name="Yoshiki S."/>
            <person name="Yoshihara R."/>
            <person name="Yukawa K."/>
            <person name="Zhong H."/>
            <person name="Yano M."/>
            <person name="Yuan Q."/>
            <person name="Ouyang S."/>
            <person name="Liu J."/>
            <person name="Jones K.M."/>
            <person name="Gansberger K."/>
            <person name="Moffat K."/>
            <person name="Hill J."/>
            <person name="Bera J."/>
            <person name="Fadrosh D."/>
            <person name="Jin S."/>
            <person name="Johri S."/>
            <person name="Kim M."/>
            <person name="Overton L."/>
            <person name="Reardon M."/>
            <person name="Tsitrin T."/>
            <person name="Vuong H."/>
            <person name="Weaver B."/>
            <person name="Ciecko A."/>
            <person name="Tallon L."/>
            <person name="Jackson J."/>
            <person name="Pai G."/>
            <person name="Aken S.V."/>
            <person name="Utterback T."/>
            <person name="Reidmuller S."/>
            <person name="Feldblyum T."/>
            <person name="Hsiao J."/>
            <person name="Zismann V."/>
            <person name="Iobst S."/>
            <person name="de Vazeille A.R."/>
            <person name="Buell C.R."/>
            <person name="Ying K."/>
            <person name="Li Y."/>
            <person name="Lu T."/>
            <person name="Huang Y."/>
            <person name="Zhao Q."/>
            <person name="Feng Q."/>
            <person name="Zhang L."/>
            <person name="Zhu J."/>
            <person name="Weng Q."/>
            <person name="Mu J."/>
            <person name="Lu Y."/>
            <person name="Fan D."/>
            <person name="Liu Y."/>
            <person name="Guan J."/>
            <person name="Zhang Y."/>
            <person name="Yu S."/>
            <person name="Liu X."/>
            <person name="Zhang Y."/>
            <person name="Hong G."/>
            <person name="Han B."/>
            <person name="Choisne N."/>
            <person name="Demange N."/>
            <person name="Orjeda G."/>
            <person name="Samain S."/>
            <person name="Cattolico L."/>
            <person name="Pelletier E."/>
            <person name="Couloux A."/>
            <person name="Segurens B."/>
            <person name="Wincker P."/>
            <person name="D'Hont A."/>
            <person name="Scarpelli C."/>
            <person name="Weissenbach J."/>
            <person name="Salanoubat M."/>
            <person name="Quetier F."/>
            <person name="Yu Y."/>
            <person name="Kim H.R."/>
            <person name="Rambo T."/>
            <person name="Currie J."/>
            <person name="Collura K."/>
            <person name="Luo M."/>
            <person name="Yang T."/>
            <person name="Ammiraju J.S.S."/>
            <person name="Engler F."/>
            <person name="Soderlund C."/>
            <person name="Wing R.A."/>
            <person name="Palmer L.E."/>
            <person name="de la Bastide M."/>
            <person name="Spiegel L."/>
            <person name="Nascimento L."/>
            <person name="Zutavern T."/>
            <person name="O'Shaughnessy A."/>
            <person name="Dike S."/>
            <person name="Dedhia N."/>
            <person name="Preston R."/>
            <person name="Balija V."/>
            <person name="McCombie W.R."/>
            <person name="Chow T."/>
            <person name="Chen H."/>
            <person name="Chung M."/>
            <person name="Chen C."/>
            <person name="Shaw J."/>
            <person name="Wu H."/>
            <person name="Hsiao K."/>
            <person name="Chao Y."/>
            <person name="Chu M."/>
            <person name="Cheng C."/>
            <person name="Hour A."/>
            <person name="Lee P."/>
            <person name="Lin S."/>
            <person name="Lin Y."/>
            <person name="Liou J."/>
            <person name="Liu S."/>
            <person name="Hsing Y."/>
            <person name="Raghuvanshi S."/>
            <person name="Mohanty A."/>
            <person name="Bharti A.K."/>
            <person name="Gaur A."/>
            <person name="Gupta V."/>
            <person name="Kumar D."/>
            <person name="Ravi V."/>
            <person name="Vij S."/>
            <person name="Kapur A."/>
            <person name="Khurana P."/>
            <person name="Khurana P."/>
            <person name="Khurana J.P."/>
            <person name="Tyagi A.K."/>
            <person name="Gaikwad K."/>
            <person name="Singh A."/>
            <person name="Dalal V."/>
            <person name="Srivastava S."/>
            <person name="Dixit A."/>
            <person name="Pal A.K."/>
            <person name="Ghazi I.A."/>
            <person name="Yadav M."/>
            <person name="Pandit A."/>
            <person name="Bhargava A."/>
            <person name="Sureshbabu K."/>
            <person name="Batra K."/>
            <person name="Sharma T.R."/>
            <person name="Mohapatra T."/>
            <person name="Singh N.K."/>
            <person name="Messing J."/>
            <person name="Nelson A.B."/>
            <person name="Fuks G."/>
            <person name="Kavchok S."/>
            <person name="Keizer G."/>
            <person name="Linton E."/>
            <person name="Llaca V."/>
            <person name="Song R."/>
            <person name="Tanyolac B."/>
            <person name="Young S."/>
            <person name="Ho-Il K."/>
            <person name="Hahn J.H."/>
            <person name="Sangsakoo G."/>
            <person name="Vanavichit A."/>
            <person name="de Mattos Luiz.A.T."/>
            <person name="Zimmer P.D."/>
            <person name="Malone G."/>
            <person name="Dellagostin O."/>
            <person name="de Oliveira A.C."/>
            <person name="Bevan M."/>
            <person name="Bancroft I."/>
            <person name="Minx P."/>
            <person name="Cordum H."/>
            <person name="Wilson R."/>
            <person name="Cheng Z."/>
            <person name="Jin W."/>
            <person name="Jiang J."/>
            <person name="Leong S.A."/>
            <person name="Iwama H."/>
            <person name="Gojobori T."/>
            <person name="Itoh T."/>
            <person name="Niimura Y."/>
            <person name="Fujii Y."/>
            <person name="Habara T."/>
            <person name="Sakai H."/>
            <person name="Sato Y."/>
            <person name="Wilson G."/>
            <person name="Kumar K."/>
            <person name="McCouch S."/>
            <person name="Juretic N."/>
            <person name="Hoen D."/>
            <person name="Wright S."/>
            <person name="Bruskiewich R."/>
            <person name="Bureau T."/>
            <person name="Miyao A."/>
            <person name="Hirochika H."/>
            <person name="Nishikawa T."/>
            <person name="Kadowaki K."/>
            <person name="Sugiura M."/>
            <person name="Burr B."/>
            <person name="Sasaki T."/>
        </authorList>
    </citation>
    <scope>NUCLEOTIDE SEQUENCE [LARGE SCALE GENOMIC DNA]</scope>
    <source>
        <strain evidence="3">cv. Nipponbare</strain>
    </source>
</reference>
<reference evidence="2 3" key="3">
    <citation type="journal article" date="2013" name="Rice">
        <title>Improvement of the Oryza sativa Nipponbare reference genome using next generation sequence and optical map data.</title>
        <authorList>
            <person name="Kawahara Y."/>
            <person name="de la Bastide M."/>
            <person name="Hamilton J.P."/>
            <person name="Kanamori H."/>
            <person name="McCombie W.R."/>
            <person name="Ouyang S."/>
            <person name="Schwartz D.C."/>
            <person name="Tanaka T."/>
            <person name="Wu J."/>
            <person name="Zhou S."/>
            <person name="Childs K.L."/>
            <person name="Davidson R.M."/>
            <person name="Lin H."/>
            <person name="Quesada-Ocampo L."/>
            <person name="Vaillancourt B."/>
            <person name="Sakai H."/>
            <person name="Lee S.S."/>
            <person name="Kim J."/>
            <person name="Numa H."/>
            <person name="Itoh T."/>
            <person name="Buell C.R."/>
            <person name="Matsumoto T."/>
        </authorList>
    </citation>
    <scope>NUCLEOTIDE SEQUENCE [LARGE SCALE GENOMIC DNA]</scope>
    <source>
        <strain evidence="3">cv. Nipponbare</strain>
    </source>
</reference>
<gene>
    <name evidence="2" type="ordered locus">Os09g0455050</name>
    <name evidence="2" type="ORF">OSNPB_090455050</name>
</gene>
<sequence>MAWRVAASRRASSAACAPRRLAGRGVALVHSPLAACAGAPAACARRPARLLPARPPVGRRPSPVAVRPAVHRAHSRVAPCRRPPTPPRHLLPSSRRV</sequence>
<protein>
    <submittedName>
        <fullName evidence="2">Os09g0455050 protein</fullName>
    </submittedName>
</protein>
<dbReference type="PaxDb" id="39947-A0A0P0XP80"/>
<reference evidence="2 3" key="2">
    <citation type="journal article" date="2013" name="Plant Cell Physiol.">
        <title>Rice Annotation Project Database (RAP-DB): an integrative and interactive database for rice genomics.</title>
        <authorList>
            <person name="Sakai H."/>
            <person name="Lee S.S."/>
            <person name="Tanaka T."/>
            <person name="Numa H."/>
            <person name="Kim J."/>
            <person name="Kawahara Y."/>
            <person name="Wakimoto H."/>
            <person name="Yang C.C."/>
            <person name="Iwamoto M."/>
            <person name="Abe T."/>
            <person name="Yamada Y."/>
            <person name="Muto A."/>
            <person name="Inokuchi H."/>
            <person name="Ikemura T."/>
            <person name="Matsumoto T."/>
            <person name="Sasaki T."/>
            <person name="Itoh T."/>
        </authorList>
    </citation>
    <scope>NUCLEOTIDE SEQUENCE [LARGE SCALE GENOMIC DNA]</scope>
    <source>
        <strain evidence="3">cv. Nipponbare</strain>
    </source>
</reference>
<accession>A0A0P0XP80</accession>
<dbReference type="EMBL" id="AP014965">
    <property type="protein sequence ID" value="BAT08420.1"/>
    <property type="molecule type" value="Genomic_DNA"/>
</dbReference>
<organism evidence="2 3">
    <name type="scientific">Oryza sativa subsp. japonica</name>
    <name type="common">Rice</name>
    <dbReference type="NCBI Taxonomy" id="39947"/>
    <lineage>
        <taxon>Eukaryota</taxon>
        <taxon>Viridiplantae</taxon>
        <taxon>Streptophyta</taxon>
        <taxon>Embryophyta</taxon>
        <taxon>Tracheophyta</taxon>
        <taxon>Spermatophyta</taxon>
        <taxon>Magnoliopsida</taxon>
        <taxon>Liliopsida</taxon>
        <taxon>Poales</taxon>
        <taxon>Poaceae</taxon>
        <taxon>BOP clade</taxon>
        <taxon>Oryzoideae</taxon>
        <taxon>Oryzeae</taxon>
        <taxon>Oryzinae</taxon>
        <taxon>Oryza</taxon>
        <taxon>Oryza sativa</taxon>
    </lineage>
</organism>
<keyword evidence="3" id="KW-1185">Reference proteome</keyword>
<proteinExistence type="predicted"/>
<evidence type="ECO:0000313" key="3">
    <source>
        <dbReference type="Proteomes" id="UP000059680"/>
    </source>
</evidence>
<feature type="region of interest" description="Disordered" evidence="1">
    <location>
        <begin position="54"/>
        <end position="97"/>
    </location>
</feature>
<dbReference type="AlphaFoldDB" id="A0A0P0XP80"/>
<evidence type="ECO:0000313" key="2">
    <source>
        <dbReference type="EMBL" id="BAT08420.1"/>
    </source>
</evidence>
<dbReference type="Proteomes" id="UP000059680">
    <property type="component" value="Chromosome 9"/>
</dbReference>